<dbReference type="OrthoDB" id="2789670at2759"/>
<dbReference type="InterPro" id="IPR001128">
    <property type="entry name" value="Cyt_P450"/>
</dbReference>
<dbReference type="KEGG" id="nvi:100122423"/>
<dbReference type="GO" id="GO:0005506">
    <property type="term" value="F:iron ion binding"/>
    <property type="evidence" value="ECO:0007669"/>
    <property type="project" value="InterPro"/>
</dbReference>
<gene>
    <name evidence="15" type="primary">100122423</name>
</gene>
<dbReference type="PANTHER" id="PTHR24292">
    <property type="entry name" value="CYTOCHROME P450"/>
    <property type="match status" value="1"/>
</dbReference>
<evidence type="ECO:0000256" key="4">
    <source>
        <dbReference type="ARBA" id="ARBA00010617"/>
    </source>
</evidence>
<dbReference type="PRINTS" id="PR00385">
    <property type="entry name" value="P450"/>
</dbReference>
<dbReference type="FunCoup" id="A0A7M6UMC3">
    <property type="interactions" value="52"/>
</dbReference>
<dbReference type="PRINTS" id="PR00463">
    <property type="entry name" value="EP450I"/>
</dbReference>
<evidence type="ECO:0000256" key="1">
    <source>
        <dbReference type="ARBA" id="ARBA00001971"/>
    </source>
</evidence>
<dbReference type="InParanoid" id="A0A7M6UMC3"/>
<reference evidence="15" key="1">
    <citation type="submission" date="2021-01" db="UniProtKB">
        <authorList>
            <consortium name="EnsemblMetazoa"/>
        </authorList>
    </citation>
    <scope>IDENTIFICATION</scope>
</reference>
<dbReference type="InterPro" id="IPR050476">
    <property type="entry name" value="Insect_CytP450_Detox"/>
</dbReference>
<evidence type="ECO:0000256" key="7">
    <source>
        <dbReference type="ARBA" id="ARBA00022824"/>
    </source>
</evidence>
<comment type="subcellular location">
    <subcellularLocation>
        <location evidence="3">Endoplasmic reticulum membrane</location>
        <topology evidence="3">Peripheral membrane protein</topology>
    </subcellularLocation>
    <subcellularLocation>
        <location evidence="2">Microsome membrane</location>
        <topology evidence="2">Peripheral membrane protein</topology>
    </subcellularLocation>
</comment>
<keyword evidence="12" id="KW-0472">Membrane</keyword>
<organism evidence="15 16">
    <name type="scientific">Nasonia vitripennis</name>
    <name type="common">Parasitic wasp</name>
    <dbReference type="NCBI Taxonomy" id="7425"/>
    <lineage>
        <taxon>Eukaryota</taxon>
        <taxon>Metazoa</taxon>
        <taxon>Ecdysozoa</taxon>
        <taxon>Arthropoda</taxon>
        <taxon>Hexapoda</taxon>
        <taxon>Insecta</taxon>
        <taxon>Pterygota</taxon>
        <taxon>Neoptera</taxon>
        <taxon>Endopterygota</taxon>
        <taxon>Hymenoptera</taxon>
        <taxon>Apocrita</taxon>
        <taxon>Proctotrupomorpha</taxon>
        <taxon>Chalcidoidea</taxon>
        <taxon>Pteromalidae</taxon>
        <taxon>Pteromalinae</taxon>
        <taxon>Nasonia</taxon>
    </lineage>
</organism>
<dbReference type="EnsemblMetazoa" id="NM_001172545">
    <property type="protein sequence ID" value="NP_001166016"/>
    <property type="gene ID" value="GeneID_100122423"/>
</dbReference>
<keyword evidence="10 13" id="KW-0408">Iron</keyword>
<keyword evidence="7" id="KW-0256">Endoplasmic reticulum</keyword>
<dbReference type="PANTHER" id="PTHR24292:SF54">
    <property type="entry name" value="CYP9F3-RELATED"/>
    <property type="match status" value="1"/>
</dbReference>
<dbReference type="CDD" id="cd11056">
    <property type="entry name" value="CYP6-like"/>
    <property type="match status" value="1"/>
</dbReference>
<dbReference type="Proteomes" id="UP000002358">
    <property type="component" value="Chromosome 5"/>
</dbReference>
<comment type="cofactor">
    <cofactor evidence="1 13">
        <name>heme</name>
        <dbReference type="ChEBI" id="CHEBI:30413"/>
    </cofactor>
</comment>
<evidence type="ECO:0000256" key="5">
    <source>
        <dbReference type="ARBA" id="ARBA00022617"/>
    </source>
</evidence>
<keyword evidence="16" id="KW-1185">Reference proteome</keyword>
<dbReference type="GO" id="GO:0016705">
    <property type="term" value="F:oxidoreductase activity, acting on paired donors, with incorporation or reduction of molecular oxygen"/>
    <property type="evidence" value="ECO:0007669"/>
    <property type="project" value="InterPro"/>
</dbReference>
<sequence length="507" mass="58732">MTSIMLLAAYGLAALLFYASLLVLHQFTYWKRRKVLHLELVPIIGNMAPIMFRTSSFPIHSQNMYKKFPGARYYGFFDLQKPSVIIKDPDLIREIFVKSFDHFTDHDAFVTEKMDPIVGRNIFSLRGQRWKEVRNTLTPSYTAARIKMLFALVAECSKDFVQYFVDHPELAENFEAKDAITRYTNDVVASAAFGVKVDSMKDQDNEFYLHGKEVTNFSALAALKFTILKNFPNIMKFFGTTFLPNATDKFFKKLITNTVTTRIEKGITRQDMMQLLIQAMKKDDGIKVTMDDIIGQAFFFFLAGFESTSSAMCFALQELAANPDIQDRLRQEIDDEIEQHGGELTYESLVNLKYLDMVMSETLRKYPPVAITNRLCNKEYTFPPLMEGYPEYQMEVGTSILISMFGLHRDPKYFPDPEKFDPERFNDENKHKINPYTYMPFGIGPRQCIANRFALMEAKIVIIDILRKFVVKFTEKSHHPVTLSKKTFILSAEEGYWFKFEGRKKVD</sequence>
<dbReference type="GO" id="GO:0020037">
    <property type="term" value="F:heme binding"/>
    <property type="evidence" value="ECO:0007669"/>
    <property type="project" value="InterPro"/>
</dbReference>
<dbReference type="InterPro" id="IPR017972">
    <property type="entry name" value="Cyt_P450_CS"/>
</dbReference>
<dbReference type="Gene3D" id="1.10.630.10">
    <property type="entry name" value="Cytochrome P450"/>
    <property type="match status" value="1"/>
</dbReference>
<comment type="similarity">
    <text evidence="4 14">Belongs to the cytochrome P450 family.</text>
</comment>
<evidence type="ECO:0000256" key="13">
    <source>
        <dbReference type="PIRSR" id="PIRSR602401-1"/>
    </source>
</evidence>
<evidence type="ECO:0000256" key="11">
    <source>
        <dbReference type="ARBA" id="ARBA00023033"/>
    </source>
</evidence>
<evidence type="ECO:0000256" key="9">
    <source>
        <dbReference type="ARBA" id="ARBA00023002"/>
    </source>
</evidence>
<evidence type="ECO:0000256" key="2">
    <source>
        <dbReference type="ARBA" id="ARBA00004174"/>
    </source>
</evidence>
<feature type="binding site" description="axial binding residue" evidence="13">
    <location>
        <position position="448"/>
    </location>
    <ligand>
        <name>heme</name>
        <dbReference type="ChEBI" id="CHEBI:30413"/>
    </ligand>
    <ligandPart>
        <name>Fe</name>
        <dbReference type="ChEBI" id="CHEBI:18248"/>
    </ligandPart>
</feature>
<dbReference type="AlphaFoldDB" id="A0A7M6UMC3"/>
<proteinExistence type="inferred from homology"/>
<evidence type="ECO:0000256" key="8">
    <source>
        <dbReference type="ARBA" id="ARBA00022848"/>
    </source>
</evidence>
<dbReference type="EnsemblMetazoa" id="XM_031932778">
    <property type="protein sequence ID" value="XP_031788638"/>
    <property type="gene ID" value="LOC116417769"/>
</dbReference>
<accession>A0A7M6UMC3</accession>
<keyword evidence="6 13" id="KW-0479">Metal-binding</keyword>
<evidence type="ECO:0000313" key="16">
    <source>
        <dbReference type="Proteomes" id="UP000002358"/>
    </source>
</evidence>
<dbReference type="Pfam" id="PF00067">
    <property type="entry name" value="p450"/>
    <property type="match status" value="1"/>
</dbReference>
<evidence type="ECO:0000256" key="12">
    <source>
        <dbReference type="ARBA" id="ARBA00023136"/>
    </source>
</evidence>
<keyword evidence="5 13" id="KW-0349">Heme</keyword>
<dbReference type="GO" id="GO:0005789">
    <property type="term" value="C:endoplasmic reticulum membrane"/>
    <property type="evidence" value="ECO:0007669"/>
    <property type="project" value="UniProtKB-SubCell"/>
</dbReference>
<protein>
    <recommendedName>
        <fullName evidence="17">Cytochrome P450</fullName>
    </recommendedName>
</protein>
<evidence type="ECO:0000256" key="14">
    <source>
        <dbReference type="RuleBase" id="RU000461"/>
    </source>
</evidence>
<dbReference type="GO" id="GO:0004497">
    <property type="term" value="F:monooxygenase activity"/>
    <property type="evidence" value="ECO:0007669"/>
    <property type="project" value="UniProtKB-KW"/>
</dbReference>
<dbReference type="FunFam" id="1.10.630.10:FF:000042">
    <property type="entry name" value="Cytochrome P450"/>
    <property type="match status" value="1"/>
</dbReference>
<dbReference type="InterPro" id="IPR002401">
    <property type="entry name" value="Cyt_P450_E_grp-I"/>
</dbReference>
<keyword evidence="9 14" id="KW-0560">Oxidoreductase</keyword>
<dbReference type="OMA" id="EHFTDHT"/>
<name>A0A7M6UMC3_NASVI</name>
<keyword evidence="11 14" id="KW-0503">Monooxygenase</keyword>
<evidence type="ECO:0000313" key="15">
    <source>
        <dbReference type="EnsemblMetazoa" id="NP_001166016"/>
    </source>
</evidence>
<evidence type="ECO:0008006" key="17">
    <source>
        <dbReference type="Google" id="ProtNLM"/>
    </source>
</evidence>
<dbReference type="SUPFAM" id="SSF48264">
    <property type="entry name" value="Cytochrome P450"/>
    <property type="match status" value="1"/>
</dbReference>
<dbReference type="InterPro" id="IPR036396">
    <property type="entry name" value="Cyt_P450_sf"/>
</dbReference>
<dbReference type="PROSITE" id="PS00086">
    <property type="entry name" value="CYTOCHROME_P450"/>
    <property type="match status" value="1"/>
</dbReference>
<evidence type="ECO:0000256" key="10">
    <source>
        <dbReference type="ARBA" id="ARBA00023004"/>
    </source>
</evidence>
<evidence type="ECO:0000256" key="6">
    <source>
        <dbReference type="ARBA" id="ARBA00022723"/>
    </source>
</evidence>
<evidence type="ECO:0000256" key="3">
    <source>
        <dbReference type="ARBA" id="ARBA00004406"/>
    </source>
</evidence>
<dbReference type="SMR" id="A0A7M6UMC3"/>
<keyword evidence="8" id="KW-0492">Microsome</keyword>